<organism evidence="2 3">
    <name type="scientific">Candidatus Scatocola faecipullorum</name>
    <dbReference type="NCBI Taxonomy" id="2840917"/>
    <lineage>
        <taxon>Bacteria</taxon>
        <taxon>Pseudomonadati</taxon>
        <taxon>Pseudomonadota</taxon>
        <taxon>Alphaproteobacteria</taxon>
        <taxon>Rhodospirillales</taxon>
        <taxon>Rhodospirillaceae</taxon>
        <taxon>Rhodospirillaceae incertae sedis</taxon>
        <taxon>Candidatus Scatocola</taxon>
    </lineage>
</organism>
<keyword evidence="1" id="KW-0732">Signal</keyword>
<accession>A0A9D1M4J1</accession>
<reference evidence="2" key="2">
    <citation type="journal article" date="2021" name="PeerJ">
        <title>Extensive microbial diversity within the chicken gut microbiome revealed by metagenomics and culture.</title>
        <authorList>
            <person name="Gilroy R."/>
            <person name="Ravi A."/>
            <person name="Getino M."/>
            <person name="Pursley I."/>
            <person name="Horton D.L."/>
            <person name="Alikhan N.F."/>
            <person name="Baker D."/>
            <person name="Gharbi K."/>
            <person name="Hall N."/>
            <person name="Watson M."/>
            <person name="Adriaenssens E.M."/>
            <person name="Foster-Nyarko E."/>
            <person name="Jarju S."/>
            <person name="Secka A."/>
            <person name="Antonio M."/>
            <person name="Oren A."/>
            <person name="Chaudhuri R.R."/>
            <person name="La Ragione R."/>
            <person name="Hildebrand F."/>
            <person name="Pallen M.J."/>
        </authorList>
    </citation>
    <scope>NUCLEOTIDE SEQUENCE</scope>
    <source>
        <strain evidence="2">ChiW3-316</strain>
    </source>
</reference>
<evidence type="ECO:0008006" key="4">
    <source>
        <dbReference type="Google" id="ProtNLM"/>
    </source>
</evidence>
<dbReference type="EMBL" id="DVNC01000032">
    <property type="protein sequence ID" value="HIU53441.1"/>
    <property type="molecule type" value="Genomic_DNA"/>
</dbReference>
<feature type="chain" id="PRO_5039104865" description="Conjugal transfer protein TraN" evidence="1">
    <location>
        <begin position="27"/>
        <end position="334"/>
    </location>
</feature>
<feature type="signal peptide" evidence="1">
    <location>
        <begin position="1"/>
        <end position="26"/>
    </location>
</feature>
<comment type="caution">
    <text evidence="2">The sequence shown here is derived from an EMBL/GenBank/DDBJ whole genome shotgun (WGS) entry which is preliminary data.</text>
</comment>
<evidence type="ECO:0000313" key="3">
    <source>
        <dbReference type="Proteomes" id="UP000824107"/>
    </source>
</evidence>
<sequence>MNKNCKMTIGAMLLLTTAFSAFPANAQTCAVPPTCESLGYDKSADECSGLAQLKCPFDQSKYFCTAYRNAGEGEPIAVGDIAYSDGTYSAVPIPTKIPVGVVYSTSGLIVALSPYKTNVNPGSGLSATACQSFTTNGKNGWTNPTLEELQSVYANRSKVETTLATLSATPLGTEKYIYDVSSYCPDYLVFATGKTDNCSNGAVLRCVNTLAKIAGDTTPTTTYKVGDTYVKDGVAVGTIVKVDSTGQHGTVAFTGGTASATEANTICNGKSVAGLNWTLATASSACKLLKGNSAIDECAVHTSSGSGWCQSETSLYNFCGDLTRAGSFVCEAPF</sequence>
<evidence type="ECO:0000256" key="1">
    <source>
        <dbReference type="SAM" id="SignalP"/>
    </source>
</evidence>
<reference evidence="2" key="1">
    <citation type="submission" date="2020-10" db="EMBL/GenBank/DDBJ databases">
        <authorList>
            <person name="Gilroy R."/>
        </authorList>
    </citation>
    <scope>NUCLEOTIDE SEQUENCE</scope>
    <source>
        <strain evidence="2">ChiW3-316</strain>
    </source>
</reference>
<name>A0A9D1M4J1_9PROT</name>
<dbReference type="Proteomes" id="UP000824107">
    <property type="component" value="Unassembled WGS sequence"/>
</dbReference>
<protein>
    <recommendedName>
        <fullName evidence="4">Conjugal transfer protein TraN</fullName>
    </recommendedName>
</protein>
<proteinExistence type="predicted"/>
<evidence type="ECO:0000313" key="2">
    <source>
        <dbReference type="EMBL" id="HIU53441.1"/>
    </source>
</evidence>
<gene>
    <name evidence="2" type="ORF">IAD20_05115</name>
</gene>
<dbReference type="AlphaFoldDB" id="A0A9D1M4J1"/>